<feature type="region of interest" description="Disordered" evidence="1">
    <location>
        <begin position="37"/>
        <end position="67"/>
    </location>
</feature>
<reference evidence="3" key="1">
    <citation type="submission" date="2022-01" db="EMBL/GenBank/DDBJ databases">
        <title>Whole genome-based taxonomy of the Shewanellaceae.</title>
        <authorList>
            <person name="Martin-Rodriguez A.J."/>
        </authorList>
    </citation>
    <scope>NUCLEOTIDE SEQUENCE</scope>
    <source>
        <strain evidence="3">DSM 16422</strain>
    </source>
</reference>
<dbReference type="EMBL" id="JAKIKP010000005">
    <property type="protein sequence ID" value="MCL1142786.1"/>
    <property type="molecule type" value="Genomic_DNA"/>
</dbReference>
<gene>
    <name evidence="3" type="ORF">L2672_08795</name>
</gene>
<keyword evidence="2" id="KW-0732">Signal</keyword>
<accession>A0A9X2CK60</accession>
<feature type="chain" id="PRO_5040720356" evidence="2">
    <location>
        <begin position="27"/>
        <end position="177"/>
    </location>
</feature>
<evidence type="ECO:0000256" key="1">
    <source>
        <dbReference type="SAM" id="MobiDB-lite"/>
    </source>
</evidence>
<name>A0A9X2CK60_9GAMM</name>
<organism evidence="3 4">
    <name type="scientific">Shewanella gaetbuli</name>
    <dbReference type="NCBI Taxonomy" id="220752"/>
    <lineage>
        <taxon>Bacteria</taxon>
        <taxon>Pseudomonadati</taxon>
        <taxon>Pseudomonadota</taxon>
        <taxon>Gammaproteobacteria</taxon>
        <taxon>Alteromonadales</taxon>
        <taxon>Shewanellaceae</taxon>
        <taxon>Shewanella</taxon>
    </lineage>
</organism>
<evidence type="ECO:0000313" key="4">
    <source>
        <dbReference type="Proteomes" id="UP001139333"/>
    </source>
</evidence>
<feature type="compositionally biased region" description="Polar residues" evidence="1">
    <location>
        <begin position="37"/>
        <end position="58"/>
    </location>
</feature>
<dbReference type="AlphaFoldDB" id="A0A9X2CK60"/>
<comment type="caution">
    <text evidence="3">The sequence shown here is derived from an EMBL/GenBank/DDBJ whole genome shotgun (WGS) entry which is preliminary data.</text>
</comment>
<dbReference type="RefSeq" id="WP_248995469.1">
    <property type="nucleotide sequence ID" value="NZ_JAKIKP010000005.1"/>
</dbReference>
<evidence type="ECO:0000256" key="2">
    <source>
        <dbReference type="SAM" id="SignalP"/>
    </source>
</evidence>
<dbReference type="Proteomes" id="UP001139333">
    <property type="component" value="Unassembled WGS sequence"/>
</dbReference>
<feature type="signal peptide" evidence="2">
    <location>
        <begin position="1"/>
        <end position="26"/>
    </location>
</feature>
<keyword evidence="4" id="KW-1185">Reference proteome</keyword>
<evidence type="ECO:0000313" key="3">
    <source>
        <dbReference type="EMBL" id="MCL1142786.1"/>
    </source>
</evidence>
<proteinExistence type="predicted"/>
<protein>
    <submittedName>
        <fullName evidence="3">Uncharacterized protein</fullName>
    </submittedName>
</protein>
<sequence length="177" mass="20195">MFNYSYFAISGVTLLLTSLVFSTVFATDDWSSLTRSQANKKASNSSGQDNHQRQSSQLGHDEVLDDQGNPIAIRTPAMALEYQANEAAVIIKPQRKPYKAKSLKSTKNISKNKLADDPSCRWLHQRTRHLLSQLRDNQRHQTHVEEELSARMSEWKCLKCDTDGPSQGDHDRCQYKR</sequence>